<evidence type="ECO:0000256" key="1">
    <source>
        <dbReference type="SAM" id="MobiDB-lite"/>
    </source>
</evidence>
<evidence type="ECO:0000313" key="3">
    <source>
        <dbReference type="Proteomes" id="UP001214638"/>
    </source>
</evidence>
<protein>
    <submittedName>
        <fullName evidence="2">Uncharacterized protein</fullName>
    </submittedName>
</protein>
<proteinExistence type="predicted"/>
<reference evidence="2" key="1">
    <citation type="journal article" date="2023" name="Nat. Microbiol.">
        <title>Babesia duncani multi-omics identifies virulence factors and drug targets.</title>
        <authorList>
            <person name="Singh P."/>
            <person name="Lonardi S."/>
            <person name="Liang Q."/>
            <person name="Vydyam P."/>
            <person name="Khabirova E."/>
            <person name="Fang T."/>
            <person name="Gihaz S."/>
            <person name="Thekkiniath J."/>
            <person name="Munshi M."/>
            <person name="Abel S."/>
            <person name="Ciampossin L."/>
            <person name="Batugedara G."/>
            <person name="Gupta M."/>
            <person name="Lu X.M."/>
            <person name="Lenz T."/>
            <person name="Chakravarty S."/>
            <person name="Cornillot E."/>
            <person name="Hu Y."/>
            <person name="Ma W."/>
            <person name="Gonzalez L.M."/>
            <person name="Sanchez S."/>
            <person name="Estrada K."/>
            <person name="Sanchez-Flores A."/>
            <person name="Montero E."/>
            <person name="Harb O.S."/>
            <person name="Le Roch K.G."/>
            <person name="Mamoun C.B."/>
        </authorList>
    </citation>
    <scope>NUCLEOTIDE SEQUENCE</scope>
    <source>
        <strain evidence="2">WA1</strain>
    </source>
</reference>
<name>A0AAD9PI71_9APIC</name>
<feature type="region of interest" description="Disordered" evidence="1">
    <location>
        <begin position="351"/>
        <end position="509"/>
    </location>
</feature>
<evidence type="ECO:0000313" key="2">
    <source>
        <dbReference type="EMBL" id="KAK2195180.1"/>
    </source>
</evidence>
<feature type="compositionally biased region" description="Basic and acidic residues" evidence="1">
    <location>
        <begin position="430"/>
        <end position="454"/>
    </location>
</feature>
<organism evidence="2 3">
    <name type="scientific">Babesia duncani</name>
    <dbReference type="NCBI Taxonomy" id="323732"/>
    <lineage>
        <taxon>Eukaryota</taxon>
        <taxon>Sar</taxon>
        <taxon>Alveolata</taxon>
        <taxon>Apicomplexa</taxon>
        <taxon>Aconoidasida</taxon>
        <taxon>Piroplasmida</taxon>
        <taxon>Babesiidae</taxon>
        <taxon>Babesia</taxon>
    </lineage>
</organism>
<feature type="compositionally biased region" description="Basic and acidic residues" evidence="1">
    <location>
        <begin position="475"/>
        <end position="499"/>
    </location>
</feature>
<dbReference type="AlphaFoldDB" id="A0AAD9PI71"/>
<dbReference type="GeneID" id="94337779"/>
<keyword evidence="3" id="KW-1185">Reference proteome</keyword>
<feature type="compositionally biased region" description="Basic and acidic residues" evidence="1">
    <location>
        <begin position="381"/>
        <end position="391"/>
    </location>
</feature>
<dbReference type="RefSeq" id="XP_067802023.1">
    <property type="nucleotide sequence ID" value="XM_067948492.1"/>
</dbReference>
<dbReference type="Proteomes" id="UP001214638">
    <property type="component" value="Unassembled WGS sequence"/>
</dbReference>
<gene>
    <name evidence="2" type="ORF">BdWA1_003482</name>
</gene>
<accession>A0AAD9PI71</accession>
<comment type="caution">
    <text evidence="2">The sequence shown here is derived from an EMBL/GenBank/DDBJ whole genome shotgun (WGS) entry which is preliminary data.</text>
</comment>
<dbReference type="KEGG" id="bdw:94337779"/>
<sequence>MSYAPDYMSARHIVSLEVKKQLASIDVTSKPIKNPNETIIREWDSEMCDFEKLRGRFTEDLEEEFTDDLEQEIYLRMVSGDGTIPRLSEADNPQRWANAVVIISEKLWKKTREAEKLEKYALFTERIKLARIWDAFGASILAEKERDIEKKIGKAKIKAKRAKDEDSAMSVTAMEIKRKAEAEKANRWADFVAEITQEWWDKIVDVAKRKEVVELKRCLALAIKWEDLRLRILTDYRRKHKYTNGLDRETTKIGDIVIPTSENEEEVMRVAAADEATILEDLETRNISDEDDPKIWVQFAAMMSTAWWERVLDASRRGDVVTFHKGVRLARKWEAFGRSVLVQIAAKKRAAQAETQQIPVEESEAKDTTEETSQQIPVEESESKDTTEEASQRNPEGETYDVTIRPPVLSIPREEQEQEESQIQIAEPDVPSHHDGETIPHIPFKEEPIDHTKSQDGCLSEAETKAEIEIAEPDVPSHHDGETIPHIPFKEEPIDHIKSQDGNLSEAETKAEIEIAEPDVPSHHDGETIPHIPFKEEPIDHIKSQDGNLSEAETKAEIEIEIEKPADITTSIEAGLKKISEAVEARRLANPGKYITWTEDEMKKLDEMQAQRTAQRTKLLEKWKQEKRS</sequence>
<dbReference type="EMBL" id="JALLKP010000005">
    <property type="protein sequence ID" value="KAK2195180.1"/>
    <property type="molecule type" value="Genomic_DNA"/>
</dbReference>